<organism evidence="2 3">
    <name type="scientific">Phrynocephalus forsythii</name>
    <dbReference type="NCBI Taxonomy" id="171643"/>
    <lineage>
        <taxon>Eukaryota</taxon>
        <taxon>Metazoa</taxon>
        <taxon>Chordata</taxon>
        <taxon>Craniata</taxon>
        <taxon>Vertebrata</taxon>
        <taxon>Euteleostomi</taxon>
        <taxon>Lepidosauria</taxon>
        <taxon>Squamata</taxon>
        <taxon>Bifurcata</taxon>
        <taxon>Unidentata</taxon>
        <taxon>Episquamata</taxon>
        <taxon>Toxicofera</taxon>
        <taxon>Iguania</taxon>
        <taxon>Acrodonta</taxon>
        <taxon>Agamidae</taxon>
        <taxon>Agaminae</taxon>
        <taxon>Phrynocephalus</taxon>
    </lineage>
</organism>
<name>A0A9Q0XW64_9SAUR</name>
<protein>
    <submittedName>
        <fullName evidence="2">Uncharacterized protein</fullName>
    </submittedName>
</protein>
<reference evidence="2" key="1">
    <citation type="journal article" date="2023" name="DNA Res.">
        <title>Chromosome-level genome assembly of Phrynocephalus forsythii using third-generation DNA sequencing and Hi-C analysis.</title>
        <authorList>
            <person name="Qi Y."/>
            <person name="Zhao W."/>
            <person name="Zhao Y."/>
            <person name="Niu C."/>
            <person name="Cao S."/>
            <person name="Zhang Y."/>
        </authorList>
    </citation>
    <scope>NUCLEOTIDE SEQUENCE</scope>
    <source>
        <tissue evidence="2">Muscle</tissue>
    </source>
</reference>
<evidence type="ECO:0000313" key="2">
    <source>
        <dbReference type="EMBL" id="KAJ7331968.1"/>
    </source>
</evidence>
<evidence type="ECO:0000256" key="1">
    <source>
        <dbReference type="SAM" id="MobiDB-lite"/>
    </source>
</evidence>
<dbReference type="AlphaFoldDB" id="A0A9Q0XW64"/>
<comment type="caution">
    <text evidence="2">The sequence shown here is derived from an EMBL/GenBank/DDBJ whole genome shotgun (WGS) entry which is preliminary data.</text>
</comment>
<feature type="region of interest" description="Disordered" evidence="1">
    <location>
        <begin position="1"/>
        <end position="40"/>
    </location>
</feature>
<gene>
    <name evidence="2" type="ORF">JRQ81_014148</name>
</gene>
<keyword evidence="3" id="KW-1185">Reference proteome</keyword>
<dbReference type="EMBL" id="JAPFRF010000005">
    <property type="protein sequence ID" value="KAJ7331968.1"/>
    <property type="molecule type" value="Genomic_DNA"/>
</dbReference>
<accession>A0A9Q0XW64</accession>
<sequence length="121" mass="13405">MSHLAPSLASEGEQDNESIHYATSPDSDVGERSPPSSSEAMQNYLNFVLQMAKSIDLPTHHPKPRHTDHIFGRISTEDASPVHLTMFPLFLSMAEKSFKKISLSLDASRAFTVSTMKRLCS</sequence>
<evidence type="ECO:0000313" key="3">
    <source>
        <dbReference type="Proteomes" id="UP001142489"/>
    </source>
</evidence>
<dbReference type="Proteomes" id="UP001142489">
    <property type="component" value="Unassembled WGS sequence"/>
</dbReference>
<proteinExistence type="predicted"/>